<feature type="transmembrane region" description="Helical" evidence="6">
    <location>
        <begin position="32"/>
        <end position="52"/>
    </location>
</feature>
<keyword evidence="3 6" id="KW-0812">Transmembrane</keyword>
<dbReference type="SUPFAM" id="SSF103481">
    <property type="entry name" value="Multidrug resistance efflux transporter EmrE"/>
    <property type="match status" value="2"/>
</dbReference>
<dbReference type="InterPro" id="IPR000620">
    <property type="entry name" value="EamA_dom"/>
</dbReference>
<feature type="transmembrane region" description="Helical" evidence="6">
    <location>
        <begin position="5"/>
        <end position="26"/>
    </location>
</feature>
<evidence type="ECO:0000256" key="5">
    <source>
        <dbReference type="ARBA" id="ARBA00023136"/>
    </source>
</evidence>
<dbReference type="RefSeq" id="WP_339960019.1">
    <property type="nucleotide sequence ID" value="NZ_JAWMWH010000001.1"/>
</dbReference>
<evidence type="ECO:0000256" key="6">
    <source>
        <dbReference type="SAM" id="Phobius"/>
    </source>
</evidence>
<feature type="transmembrane region" description="Helical" evidence="6">
    <location>
        <begin position="147"/>
        <end position="165"/>
    </location>
</feature>
<organism evidence="8 9">
    <name type="scientific">Nicoliella lavandulae</name>
    <dbReference type="NCBI Taxonomy" id="3082954"/>
    <lineage>
        <taxon>Bacteria</taxon>
        <taxon>Bacillati</taxon>
        <taxon>Bacillota</taxon>
        <taxon>Bacilli</taxon>
        <taxon>Lactobacillales</taxon>
        <taxon>Lactobacillaceae</taxon>
        <taxon>Nicoliella</taxon>
    </lineage>
</organism>
<feature type="transmembrane region" description="Helical" evidence="6">
    <location>
        <begin position="258"/>
        <end position="280"/>
    </location>
</feature>
<evidence type="ECO:0000256" key="2">
    <source>
        <dbReference type="ARBA" id="ARBA00007362"/>
    </source>
</evidence>
<sequence>MRKTIVYILISTFMFSLMEIALKSVGNAFSPIQLNLIRFFIGGIVLLPIVLHRNRKQAISFKPSGLWIFALTGFLVIIVSMTLYQLAIEHDEAATVAVLFSCNPVFSLIFAYLILRERIGRMNLISMLLSLAGLIIIVNPTKLTNPLGISLAIGSAVTFGLYSIVSRWASVVSGFDGLSMTCYSFISGAIELLALVLISKIPAVANALVATGWGKTFANVPILQNVNLHYFWILFFISVCVTGGGFAFYFLAMDLGGVSMASLVFFIKPGLAPILALLILHEQLTINTIIGIIVILISSVITFMGNRTKTDESEMKNAVK</sequence>
<protein>
    <submittedName>
        <fullName evidence="8">DMT family transporter</fullName>
    </submittedName>
</protein>
<evidence type="ECO:0000256" key="4">
    <source>
        <dbReference type="ARBA" id="ARBA00022989"/>
    </source>
</evidence>
<dbReference type="InterPro" id="IPR050638">
    <property type="entry name" value="AA-Vitamin_Transporters"/>
</dbReference>
<dbReference type="Proteomes" id="UP001370590">
    <property type="component" value="Unassembled WGS sequence"/>
</dbReference>
<accession>A0ABU8SJY5</accession>
<comment type="caution">
    <text evidence="8">The sequence shown here is derived from an EMBL/GenBank/DDBJ whole genome shotgun (WGS) entry which is preliminary data.</text>
</comment>
<feature type="transmembrane region" description="Helical" evidence="6">
    <location>
        <begin position="230"/>
        <end position="251"/>
    </location>
</feature>
<feature type="transmembrane region" description="Helical" evidence="6">
    <location>
        <begin position="93"/>
        <end position="115"/>
    </location>
</feature>
<evidence type="ECO:0000313" key="8">
    <source>
        <dbReference type="EMBL" id="MEJ6400204.1"/>
    </source>
</evidence>
<feature type="transmembrane region" description="Helical" evidence="6">
    <location>
        <begin position="64"/>
        <end position="87"/>
    </location>
</feature>
<evidence type="ECO:0000256" key="3">
    <source>
        <dbReference type="ARBA" id="ARBA00022692"/>
    </source>
</evidence>
<dbReference type="EMBL" id="JAWMWH010000001">
    <property type="protein sequence ID" value="MEJ6400204.1"/>
    <property type="molecule type" value="Genomic_DNA"/>
</dbReference>
<proteinExistence type="inferred from homology"/>
<keyword evidence="4 6" id="KW-1133">Transmembrane helix</keyword>
<feature type="domain" description="EamA" evidence="7">
    <location>
        <begin position="147"/>
        <end position="303"/>
    </location>
</feature>
<reference evidence="8 9" key="1">
    <citation type="submission" date="2023-10" db="EMBL/GenBank/DDBJ databases">
        <title>Nicoliella lavandulae sp. nov. isolated from Lavandula angustifolia flowers.</title>
        <authorList>
            <person name="Alcantara C."/>
            <person name="Zuniga M."/>
            <person name="Landete J.M."/>
            <person name="Monedero V."/>
        </authorList>
    </citation>
    <scope>NUCLEOTIDE SEQUENCE [LARGE SCALE GENOMIC DNA]</scope>
    <source>
        <strain evidence="8 9">Es01</strain>
    </source>
</reference>
<feature type="transmembrane region" description="Helical" evidence="6">
    <location>
        <begin position="286"/>
        <end position="306"/>
    </location>
</feature>
<comment type="similarity">
    <text evidence="2">Belongs to the EamA transporter family.</text>
</comment>
<dbReference type="InterPro" id="IPR037185">
    <property type="entry name" value="EmrE-like"/>
</dbReference>
<keyword evidence="9" id="KW-1185">Reference proteome</keyword>
<dbReference type="PANTHER" id="PTHR32322">
    <property type="entry name" value="INNER MEMBRANE TRANSPORTER"/>
    <property type="match status" value="1"/>
</dbReference>
<keyword evidence="5 6" id="KW-0472">Membrane</keyword>
<name>A0ABU8SJY5_9LACO</name>
<gene>
    <name evidence="8" type="ORF">R4146_03335</name>
</gene>
<dbReference type="Pfam" id="PF00892">
    <property type="entry name" value="EamA"/>
    <property type="match status" value="2"/>
</dbReference>
<evidence type="ECO:0000313" key="9">
    <source>
        <dbReference type="Proteomes" id="UP001370590"/>
    </source>
</evidence>
<dbReference type="PANTHER" id="PTHR32322:SF2">
    <property type="entry name" value="EAMA DOMAIN-CONTAINING PROTEIN"/>
    <property type="match status" value="1"/>
</dbReference>
<feature type="transmembrane region" description="Helical" evidence="6">
    <location>
        <begin position="122"/>
        <end position="141"/>
    </location>
</feature>
<evidence type="ECO:0000256" key="1">
    <source>
        <dbReference type="ARBA" id="ARBA00004127"/>
    </source>
</evidence>
<feature type="domain" description="EamA" evidence="7">
    <location>
        <begin position="3"/>
        <end position="138"/>
    </location>
</feature>
<evidence type="ECO:0000259" key="7">
    <source>
        <dbReference type="Pfam" id="PF00892"/>
    </source>
</evidence>
<comment type="subcellular location">
    <subcellularLocation>
        <location evidence="1">Endomembrane system</location>
        <topology evidence="1">Multi-pass membrane protein</topology>
    </subcellularLocation>
</comment>